<keyword evidence="10" id="KW-0436">Ligase</keyword>
<dbReference type="GO" id="GO:0047388">
    <property type="term" value="F:[glutamine synthetase]-adenylyl-L-tyrosine phosphorylase activity"/>
    <property type="evidence" value="ECO:0007669"/>
    <property type="project" value="UniProtKB-EC"/>
</dbReference>
<gene>
    <name evidence="7" type="primary">glnE</name>
    <name evidence="10" type="ORF">DFR24_4667</name>
</gene>
<feature type="domain" description="PII-uridylyltransferase/Glutamine-synthetase adenylyltransferase" evidence="9">
    <location>
        <begin position="800"/>
        <end position="885"/>
    </location>
</feature>
<reference evidence="10 11" key="1">
    <citation type="submission" date="2019-03" db="EMBL/GenBank/DDBJ databases">
        <title>Genomic Encyclopedia of Type Strains, Phase IV (KMG-IV): sequencing the most valuable type-strain genomes for metagenomic binning, comparative biology and taxonomic classification.</title>
        <authorList>
            <person name="Goeker M."/>
        </authorList>
    </citation>
    <scope>NUCLEOTIDE SEQUENCE [LARGE SCALE GENOMIC DNA]</scope>
    <source>
        <strain evidence="10 11">DSM 26377</strain>
    </source>
</reference>
<comment type="function">
    <text evidence="7">Involved in the regulation of glutamine synthetase GlnA, a key enzyme in the process to assimilate ammonia. When cellular nitrogen levels are high, the C-terminal adenylyl transferase (AT) inactivates GlnA by covalent transfer of an adenylyl group from ATP to specific tyrosine residue of GlnA, thus reducing its activity. Conversely, when nitrogen levels are low, the N-terminal adenylyl removase (AR) activates GlnA by removing the adenylyl group by phosphorolysis, increasing its activity. The regulatory region of GlnE binds the signal transduction protein PII (GlnB) which indicates the nitrogen status of the cell.</text>
</comment>
<dbReference type="Gene3D" id="1.20.120.330">
    <property type="entry name" value="Nucleotidyltransferases domain 2"/>
    <property type="match status" value="2"/>
</dbReference>
<dbReference type="EMBL" id="SOBT01000012">
    <property type="protein sequence ID" value="TDU24399.1"/>
    <property type="molecule type" value="Genomic_DNA"/>
</dbReference>
<dbReference type="AlphaFoldDB" id="A0A4S3K0N9"/>
<evidence type="ECO:0000259" key="9">
    <source>
        <dbReference type="Pfam" id="PF08335"/>
    </source>
</evidence>
<evidence type="ECO:0000256" key="3">
    <source>
        <dbReference type="ARBA" id="ARBA00022741"/>
    </source>
</evidence>
<accession>A0A4S3K0N9</accession>
<dbReference type="FunFam" id="1.20.120.330:FF:000005">
    <property type="entry name" value="Bifunctional glutamine synthetase adenylyltransferase/adenylyl-removing enzyme"/>
    <property type="match status" value="1"/>
</dbReference>
<keyword evidence="1 7" id="KW-0808">Transferase</keyword>
<dbReference type="GO" id="GO:0000287">
    <property type="term" value="F:magnesium ion binding"/>
    <property type="evidence" value="ECO:0007669"/>
    <property type="project" value="UniProtKB-UniRule"/>
</dbReference>
<feature type="region of interest" description="Adenylyl transferase" evidence="7">
    <location>
        <begin position="423"/>
        <end position="924"/>
    </location>
</feature>
<dbReference type="GO" id="GO:0016874">
    <property type="term" value="F:ligase activity"/>
    <property type="evidence" value="ECO:0007669"/>
    <property type="project" value="UniProtKB-KW"/>
</dbReference>
<keyword evidence="4 7" id="KW-0067">ATP-binding</keyword>
<dbReference type="NCBIfam" id="NF008292">
    <property type="entry name" value="PRK11072.1"/>
    <property type="match status" value="1"/>
</dbReference>
<dbReference type="PANTHER" id="PTHR30621:SF0">
    <property type="entry name" value="BIFUNCTIONAL GLUTAMINE SYNTHETASE ADENYLYLTRANSFERASE_ADENYLYL-REMOVING ENZYME"/>
    <property type="match status" value="1"/>
</dbReference>
<comment type="caution">
    <text evidence="10">The sequence shown here is derived from an EMBL/GenBank/DDBJ whole genome shotgun (WGS) entry which is preliminary data.</text>
</comment>
<dbReference type="GO" id="GO:0008882">
    <property type="term" value="F:[glutamate-ammonia-ligase] adenylyltransferase activity"/>
    <property type="evidence" value="ECO:0007669"/>
    <property type="project" value="UniProtKB-UniRule"/>
</dbReference>
<comment type="catalytic activity">
    <reaction evidence="7">
        <text>[glutamine synthetase]-L-tyrosine + ATP = [glutamine synthetase]-O(4)-(5'-adenylyl)-L-tyrosine + diphosphate</text>
        <dbReference type="Rhea" id="RHEA:18589"/>
        <dbReference type="Rhea" id="RHEA-COMP:10660"/>
        <dbReference type="Rhea" id="RHEA-COMP:10661"/>
        <dbReference type="ChEBI" id="CHEBI:30616"/>
        <dbReference type="ChEBI" id="CHEBI:33019"/>
        <dbReference type="ChEBI" id="CHEBI:46858"/>
        <dbReference type="ChEBI" id="CHEBI:83624"/>
        <dbReference type="EC" id="2.7.7.42"/>
    </reaction>
</comment>
<dbReference type="CDD" id="cd05401">
    <property type="entry name" value="NT_GlnE_GlnD_like"/>
    <property type="match status" value="2"/>
</dbReference>
<comment type="cofactor">
    <cofactor evidence="7">
        <name>Mg(2+)</name>
        <dbReference type="ChEBI" id="CHEBI:18420"/>
    </cofactor>
</comment>
<evidence type="ECO:0000256" key="5">
    <source>
        <dbReference type="ARBA" id="ARBA00022842"/>
    </source>
</evidence>
<dbReference type="Pfam" id="PF08335">
    <property type="entry name" value="GlnD_UR_UTase"/>
    <property type="match status" value="2"/>
</dbReference>
<feature type="domain" description="Glutamate-ammonia ligase adenylyltransferase repeated" evidence="8">
    <location>
        <begin position="526"/>
        <end position="777"/>
    </location>
</feature>
<dbReference type="GO" id="GO:0000820">
    <property type="term" value="P:regulation of glutamine family amino acid metabolic process"/>
    <property type="evidence" value="ECO:0007669"/>
    <property type="project" value="UniProtKB-UniRule"/>
</dbReference>
<dbReference type="Proteomes" id="UP000295341">
    <property type="component" value="Unassembled WGS sequence"/>
</dbReference>
<evidence type="ECO:0000256" key="1">
    <source>
        <dbReference type="ARBA" id="ARBA00022679"/>
    </source>
</evidence>
<dbReference type="HAMAP" id="MF_00802">
    <property type="entry name" value="GlnE"/>
    <property type="match status" value="1"/>
</dbReference>
<dbReference type="GO" id="GO:0005829">
    <property type="term" value="C:cytosol"/>
    <property type="evidence" value="ECO:0007669"/>
    <property type="project" value="TreeGrafter"/>
</dbReference>
<dbReference type="Gene3D" id="3.30.460.10">
    <property type="entry name" value="Beta Polymerase, domain 2"/>
    <property type="match status" value="2"/>
</dbReference>
<evidence type="ECO:0000256" key="4">
    <source>
        <dbReference type="ARBA" id="ARBA00022840"/>
    </source>
</evidence>
<feature type="domain" description="PII-uridylyltransferase/Glutamine-synthetase adenylyltransferase" evidence="9">
    <location>
        <begin position="270"/>
        <end position="407"/>
    </location>
</feature>
<dbReference type="InterPro" id="IPR005190">
    <property type="entry name" value="GlnE_rpt_dom"/>
</dbReference>
<keyword evidence="5 7" id="KW-0460">Magnesium</keyword>
<evidence type="ECO:0000256" key="6">
    <source>
        <dbReference type="ARBA" id="ARBA00023268"/>
    </source>
</evidence>
<evidence type="ECO:0000259" key="8">
    <source>
        <dbReference type="Pfam" id="PF03710"/>
    </source>
</evidence>
<sequence length="924" mass="102346">MESVSHEENDAVTVPDLMSRARAASRFVAQWAGRFSGQDLLGAMPEPSGAGQPTDHNERIAQLRIERNAAMARIAATSLTDVASVAQTLERLSALADSACQRAVAWVSEGLIERHGRPRDADGAQAHPVILGMGKLGGRELNFSSDIDLIFLHTADGMTDGAHPIENERFFIKLAQEVGKLLSERTADGFVFRVDTMLRPFGSAGPMSMSVDGAEEYYQTHGREWERYAMIKARPIAGDIAAGEDFLRRLRPFVYRRYLDYNAINSLRDLKRRIHDDVVARKVVDDVKLGPGGIRELEFIVQSFQLVRGGQDASLRNPSLRPTLEYLGESGLLPRDTAQKLDASYVFLRKLENAIQMYEDEQTHRLPMDEDRRHALCVGLDFANWGELRARFDEVAAYVNAEFRRVFADPTQDAEDSDCAPLVRTAFGPEIKVSDLKAVLLEKGFSGADESLAQRLVDLAQSRLVRGLSEAAGLSLHRALGQLLDECLRTDEPTRTAERVLRVVQSVAGRSTYLTLLDQSAVVRAHLVRLCAASQWVTEQIAASPAVLDALLDQRTLYAPPGRDAMTSELAARFAGVPVQDVETGMDLLRRYRNEVTVRIAAADISGSLPLVKVSDHLTWLAEAVLSAAMERAMLELKESHGLVVREDGSVAGLGAIAYGKFGGIELGYGSDLDLVFVHEDVPGDVETSGGARSIVAAAWFARLTQRIIHWLSTLTPAGRAYEVDLELRPSGQSGPVVVSLKSFAAYQRDKAWTWEHQALTRARYVAGPVALGEQVEALRREVLGRRREPKKLAKEIVEMRRKMRGHLEKRRPGAWDVKQGEGGVIDSEFLTQYLVLRDAADRPELLEWSDNWRQLDALAAAGSLPPEDRSDLIAAYRAYRAFAHSRALQSEEALATEERFASERAHVRAAWKRQFAEAEESKD</sequence>
<dbReference type="InterPro" id="IPR043519">
    <property type="entry name" value="NT_sf"/>
</dbReference>
<evidence type="ECO:0000256" key="2">
    <source>
        <dbReference type="ARBA" id="ARBA00022695"/>
    </source>
</evidence>
<organism evidence="10 11">
    <name type="scientific">Panacagrimonas perspica</name>
    <dbReference type="NCBI Taxonomy" id="381431"/>
    <lineage>
        <taxon>Bacteria</taxon>
        <taxon>Pseudomonadati</taxon>
        <taxon>Pseudomonadota</taxon>
        <taxon>Gammaproteobacteria</taxon>
        <taxon>Nevskiales</taxon>
        <taxon>Nevskiaceae</taxon>
        <taxon>Panacagrimonas</taxon>
    </lineage>
</organism>
<keyword evidence="2 7" id="KW-0548">Nucleotidyltransferase</keyword>
<dbReference type="PANTHER" id="PTHR30621">
    <property type="entry name" value="GLUTAMINE SYNTHETASE ADENYLYLTRANSFERASE"/>
    <property type="match status" value="1"/>
</dbReference>
<dbReference type="EC" id="2.7.7.89" evidence="7"/>
<keyword evidence="6 7" id="KW-0511">Multifunctional enzyme</keyword>
<keyword evidence="11" id="KW-1185">Reference proteome</keyword>
<dbReference type="EC" id="2.7.7.42" evidence="7"/>
<protein>
    <recommendedName>
        <fullName evidence="7">Bifunctional glutamine synthetase adenylyltransferase/adenylyl-removing enzyme</fullName>
    </recommendedName>
    <alternativeName>
        <fullName evidence="7">ATP:glutamine synthetase adenylyltransferase</fullName>
    </alternativeName>
    <alternativeName>
        <fullName evidence="7">ATase</fullName>
    </alternativeName>
    <domain>
        <recommendedName>
            <fullName evidence="7">Glutamine synthetase adenylyl-L-tyrosine phosphorylase</fullName>
            <ecNumber evidence="7">2.7.7.89</ecNumber>
        </recommendedName>
        <alternativeName>
            <fullName evidence="7">Adenylyl removase</fullName>
            <shortName evidence="7">AR</shortName>
            <shortName evidence="7">AT-N</shortName>
        </alternativeName>
    </domain>
    <domain>
        <recommendedName>
            <fullName evidence="7">Glutamine synthetase adenylyl transferase</fullName>
            <ecNumber evidence="7">2.7.7.42</ecNumber>
        </recommendedName>
        <alternativeName>
            <fullName evidence="7">Adenylyl transferase</fullName>
            <shortName evidence="7">AT</shortName>
            <shortName evidence="7">AT-C</shortName>
        </alternativeName>
    </domain>
</protein>
<comment type="catalytic activity">
    <reaction evidence="7">
        <text>[glutamine synthetase]-O(4)-(5'-adenylyl)-L-tyrosine + phosphate = [glutamine synthetase]-L-tyrosine + ADP</text>
        <dbReference type="Rhea" id="RHEA:43716"/>
        <dbReference type="Rhea" id="RHEA-COMP:10660"/>
        <dbReference type="Rhea" id="RHEA-COMP:10661"/>
        <dbReference type="ChEBI" id="CHEBI:43474"/>
        <dbReference type="ChEBI" id="CHEBI:46858"/>
        <dbReference type="ChEBI" id="CHEBI:83624"/>
        <dbReference type="ChEBI" id="CHEBI:456216"/>
        <dbReference type="EC" id="2.7.7.89"/>
    </reaction>
</comment>
<keyword evidence="3 7" id="KW-0547">Nucleotide-binding</keyword>
<dbReference type="OrthoDB" id="9759366at2"/>
<dbReference type="Pfam" id="PF03710">
    <property type="entry name" value="GlnE"/>
    <property type="match status" value="2"/>
</dbReference>
<dbReference type="SUPFAM" id="SSF81593">
    <property type="entry name" value="Nucleotidyltransferase substrate binding subunit/domain"/>
    <property type="match status" value="2"/>
</dbReference>
<evidence type="ECO:0000313" key="11">
    <source>
        <dbReference type="Proteomes" id="UP000295341"/>
    </source>
</evidence>
<dbReference type="Gene3D" id="1.20.120.1510">
    <property type="match status" value="1"/>
</dbReference>
<dbReference type="InterPro" id="IPR013546">
    <property type="entry name" value="PII_UdlTrfase/GS_AdlTrfase"/>
</dbReference>
<feature type="domain" description="Glutamate-ammonia ligase adenylyltransferase repeated" evidence="8">
    <location>
        <begin position="55"/>
        <end position="248"/>
    </location>
</feature>
<evidence type="ECO:0000256" key="7">
    <source>
        <dbReference type="HAMAP-Rule" id="MF_00802"/>
    </source>
</evidence>
<comment type="similarity">
    <text evidence="7">Belongs to the GlnE family.</text>
</comment>
<name>A0A4S3K0N9_9GAMM</name>
<dbReference type="InterPro" id="IPR023057">
    <property type="entry name" value="GlnE"/>
</dbReference>
<dbReference type="SUPFAM" id="SSF81301">
    <property type="entry name" value="Nucleotidyltransferase"/>
    <property type="match status" value="2"/>
</dbReference>
<feature type="region of interest" description="Adenylyl removase" evidence="7">
    <location>
        <begin position="1"/>
        <end position="411"/>
    </location>
</feature>
<proteinExistence type="inferred from homology"/>
<dbReference type="GO" id="GO:0005524">
    <property type="term" value="F:ATP binding"/>
    <property type="evidence" value="ECO:0007669"/>
    <property type="project" value="UniProtKB-UniRule"/>
</dbReference>
<dbReference type="FunFam" id="3.30.460.10:FF:000009">
    <property type="entry name" value="Bifunctional glutamine synthetase adenylyltransferase/adenylyl-removing enzyme"/>
    <property type="match status" value="1"/>
</dbReference>
<evidence type="ECO:0000313" key="10">
    <source>
        <dbReference type="EMBL" id="TDU24399.1"/>
    </source>
</evidence>